<feature type="compositionally biased region" description="Low complexity" evidence="1">
    <location>
        <begin position="110"/>
        <end position="139"/>
    </location>
</feature>
<gene>
    <name evidence="3" type="ORF">P0493C11.36</name>
    <name evidence="4" type="ORF">P0679C08.18</name>
</gene>
<reference evidence="3" key="1">
    <citation type="submission" date="1999-10" db="EMBL/GenBank/DDBJ databases">
        <title>Oryza sativa nipponbare(GA3) genomic DNA, chromosome 6, PAC clone:P0493C11.</title>
        <authorList>
            <person name="Sasaki T."/>
            <person name="Matsumoto T."/>
            <person name="Yamamoto K."/>
        </authorList>
    </citation>
    <scope>NUCLEOTIDE SEQUENCE</scope>
</reference>
<reference evidence="5" key="4">
    <citation type="journal article" date="2008" name="Nucleic Acids Res.">
        <title>The rice annotation project database (RAP-DB): 2008 update.</title>
        <authorList>
            <consortium name="The rice annotation project (RAP)"/>
        </authorList>
    </citation>
    <scope>GENOME REANNOTATION</scope>
    <source>
        <strain evidence="5">cv. Nipponbare</strain>
    </source>
</reference>
<organism evidence="3 5">
    <name type="scientific">Oryza sativa subsp. japonica</name>
    <name type="common">Rice</name>
    <dbReference type="NCBI Taxonomy" id="39947"/>
    <lineage>
        <taxon>Eukaryota</taxon>
        <taxon>Viridiplantae</taxon>
        <taxon>Streptophyta</taxon>
        <taxon>Embryophyta</taxon>
        <taxon>Tracheophyta</taxon>
        <taxon>Spermatophyta</taxon>
        <taxon>Magnoliopsida</taxon>
        <taxon>Liliopsida</taxon>
        <taxon>Poales</taxon>
        <taxon>Poaceae</taxon>
        <taxon>BOP clade</taxon>
        <taxon>Oryzoideae</taxon>
        <taxon>Oryzeae</taxon>
        <taxon>Oryzinae</taxon>
        <taxon>Oryza</taxon>
        <taxon>Oryza sativa</taxon>
    </lineage>
</organism>
<dbReference type="AlphaFoldDB" id="Q9SNL8"/>
<sequence length="147" mass="15956">MAKILVVLCLLLRALLGSVWLQGWDRMGWDEPTFRGVWLRGEWDGLVPGEKYSSQIRDEVVRQNQPDQSIPLRPSERRQLPLPPARLRRGAATAACPSSSACSLPRRTPSPDAASSPGAASSLPRSPFAKSPAAPPARRLAGHASRS</sequence>
<reference evidence="5" key="3">
    <citation type="journal article" date="2005" name="Nature">
        <title>The map-based sequence of the rice genome.</title>
        <authorList>
            <consortium name="International rice genome sequencing project (IRGSP)"/>
            <person name="Matsumoto T."/>
            <person name="Wu J."/>
            <person name="Kanamori H."/>
            <person name="Katayose Y."/>
            <person name="Fujisawa M."/>
            <person name="Namiki N."/>
            <person name="Mizuno H."/>
            <person name="Yamamoto K."/>
            <person name="Antonio B.A."/>
            <person name="Baba T."/>
            <person name="Sakata K."/>
            <person name="Nagamura Y."/>
            <person name="Aoki H."/>
            <person name="Arikawa K."/>
            <person name="Arita K."/>
            <person name="Bito T."/>
            <person name="Chiden Y."/>
            <person name="Fujitsuka N."/>
            <person name="Fukunaka R."/>
            <person name="Hamada M."/>
            <person name="Harada C."/>
            <person name="Hayashi A."/>
            <person name="Hijishita S."/>
            <person name="Honda M."/>
            <person name="Hosokawa S."/>
            <person name="Ichikawa Y."/>
            <person name="Idonuma A."/>
            <person name="Iijima M."/>
            <person name="Ikeda M."/>
            <person name="Ikeno M."/>
            <person name="Ito K."/>
            <person name="Ito S."/>
            <person name="Ito T."/>
            <person name="Ito Y."/>
            <person name="Ito Y."/>
            <person name="Iwabuchi A."/>
            <person name="Kamiya K."/>
            <person name="Karasawa W."/>
            <person name="Kurita K."/>
            <person name="Katagiri S."/>
            <person name="Kikuta A."/>
            <person name="Kobayashi H."/>
            <person name="Kobayashi N."/>
            <person name="Machita K."/>
            <person name="Maehara T."/>
            <person name="Masukawa M."/>
            <person name="Mizubayashi T."/>
            <person name="Mukai Y."/>
            <person name="Nagasaki H."/>
            <person name="Nagata Y."/>
            <person name="Naito S."/>
            <person name="Nakashima M."/>
            <person name="Nakama Y."/>
            <person name="Nakamichi Y."/>
            <person name="Nakamura M."/>
            <person name="Meguro A."/>
            <person name="Negishi M."/>
            <person name="Ohta I."/>
            <person name="Ohta T."/>
            <person name="Okamoto M."/>
            <person name="Ono N."/>
            <person name="Saji S."/>
            <person name="Sakaguchi M."/>
            <person name="Sakai K."/>
            <person name="Shibata M."/>
            <person name="Shimokawa T."/>
            <person name="Song J."/>
            <person name="Takazaki Y."/>
            <person name="Terasawa K."/>
            <person name="Tsugane M."/>
            <person name="Tsuji K."/>
            <person name="Ueda S."/>
            <person name="Waki K."/>
            <person name="Yamagata H."/>
            <person name="Yamamoto M."/>
            <person name="Yamamoto S."/>
            <person name="Yamane H."/>
            <person name="Yoshiki S."/>
            <person name="Yoshihara R."/>
            <person name="Yukawa K."/>
            <person name="Zhong H."/>
            <person name="Yano M."/>
            <person name="Yuan Q."/>
            <person name="Ouyang S."/>
            <person name="Liu J."/>
            <person name="Jones K.M."/>
            <person name="Gansberger K."/>
            <person name="Moffat K."/>
            <person name="Hill J."/>
            <person name="Bera J."/>
            <person name="Fadrosh D."/>
            <person name="Jin S."/>
            <person name="Johri S."/>
            <person name="Kim M."/>
            <person name="Overton L."/>
            <person name="Reardon M."/>
            <person name="Tsitrin T."/>
            <person name="Vuong H."/>
            <person name="Weaver B."/>
            <person name="Ciecko A."/>
            <person name="Tallon L."/>
            <person name="Jackson J."/>
            <person name="Pai G."/>
            <person name="Aken S.V."/>
            <person name="Utterback T."/>
            <person name="Reidmuller S."/>
            <person name="Feldblyum T."/>
            <person name="Hsiao J."/>
            <person name="Zismann V."/>
            <person name="Iobst S."/>
            <person name="de Vazeille A.R."/>
            <person name="Buell C.R."/>
            <person name="Ying K."/>
            <person name="Li Y."/>
            <person name="Lu T."/>
            <person name="Huang Y."/>
            <person name="Zhao Q."/>
            <person name="Feng Q."/>
            <person name="Zhang L."/>
            <person name="Zhu J."/>
            <person name="Weng Q."/>
            <person name="Mu J."/>
            <person name="Lu Y."/>
            <person name="Fan D."/>
            <person name="Liu Y."/>
            <person name="Guan J."/>
            <person name="Zhang Y."/>
            <person name="Yu S."/>
            <person name="Liu X."/>
            <person name="Zhang Y."/>
            <person name="Hong G."/>
            <person name="Han B."/>
            <person name="Choisne N."/>
            <person name="Demange N."/>
            <person name="Orjeda G."/>
            <person name="Samain S."/>
            <person name="Cattolico L."/>
            <person name="Pelletier E."/>
            <person name="Couloux A."/>
            <person name="Segurens B."/>
            <person name="Wincker P."/>
            <person name="D'Hont A."/>
            <person name="Scarpelli C."/>
            <person name="Weissenbach J."/>
            <person name="Salanoubat M."/>
            <person name="Quetier F."/>
            <person name="Yu Y."/>
            <person name="Kim H.R."/>
            <person name="Rambo T."/>
            <person name="Currie J."/>
            <person name="Collura K."/>
            <person name="Luo M."/>
            <person name="Yang T."/>
            <person name="Ammiraju J.S.S."/>
            <person name="Engler F."/>
            <person name="Soderlund C."/>
            <person name="Wing R.A."/>
            <person name="Palmer L.E."/>
            <person name="de la Bastide M."/>
            <person name="Spiegel L."/>
            <person name="Nascimento L."/>
            <person name="Zutavern T."/>
            <person name="O'Shaughnessy A."/>
            <person name="Dike S."/>
            <person name="Dedhia N."/>
            <person name="Preston R."/>
            <person name="Balija V."/>
            <person name="McCombie W.R."/>
            <person name="Chow T."/>
            <person name="Chen H."/>
            <person name="Chung M."/>
            <person name="Chen C."/>
            <person name="Shaw J."/>
            <person name="Wu H."/>
            <person name="Hsiao K."/>
            <person name="Chao Y."/>
            <person name="Chu M."/>
            <person name="Cheng C."/>
            <person name="Hour A."/>
            <person name="Lee P."/>
            <person name="Lin S."/>
            <person name="Lin Y."/>
            <person name="Liou J."/>
            <person name="Liu S."/>
            <person name="Hsing Y."/>
            <person name="Raghuvanshi S."/>
            <person name="Mohanty A."/>
            <person name="Bharti A.K."/>
            <person name="Gaur A."/>
            <person name="Gupta V."/>
            <person name="Kumar D."/>
            <person name="Ravi V."/>
            <person name="Vij S."/>
            <person name="Kapur A."/>
            <person name="Khurana P."/>
            <person name="Khurana P."/>
            <person name="Khurana J.P."/>
            <person name="Tyagi A.K."/>
            <person name="Gaikwad K."/>
            <person name="Singh A."/>
            <person name="Dalal V."/>
            <person name="Srivastava S."/>
            <person name="Dixit A."/>
            <person name="Pal A.K."/>
            <person name="Ghazi I.A."/>
            <person name="Yadav M."/>
            <person name="Pandit A."/>
            <person name="Bhargava A."/>
            <person name="Sureshbabu K."/>
            <person name="Batra K."/>
            <person name="Sharma T.R."/>
            <person name="Mohapatra T."/>
            <person name="Singh N.K."/>
            <person name="Messing J."/>
            <person name="Nelson A.B."/>
            <person name="Fuks G."/>
            <person name="Kavchok S."/>
            <person name="Keizer G."/>
            <person name="Linton E."/>
            <person name="Llaca V."/>
            <person name="Song R."/>
            <person name="Tanyolac B."/>
            <person name="Young S."/>
            <person name="Ho-Il K."/>
            <person name="Hahn J.H."/>
            <person name="Sangsakoo G."/>
            <person name="Vanavichit A."/>
            <person name="de Mattos Luiz.A.T."/>
            <person name="Zimmer P.D."/>
            <person name="Malone G."/>
            <person name="Dellagostin O."/>
            <person name="de Oliveira A.C."/>
            <person name="Bevan M."/>
            <person name="Bancroft I."/>
            <person name="Minx P."/>
            <person name="Cordum H."/>
            <person name="Wilson R."/>
            <person name="Cheng Z."/>
            <person name="Jin W."/>
            <person name="Jiang J."/>
            <person name="Leong S.A."/>
            <person name="Iwama H."/>
            <person name="Gojobori T."/>
            <person name="Itoh T."/>
            <person name="Niimura Y."/>
            <person name="Fujii Y."/>
            <person name="Habara T."/>
            <person name="Sakai H."/>
            <person name="Sato Y."/>
            <person name="Wilson G."/>
            <person name="Kumar K."/>
            <person name="McCouch S."/>
            <person name="Juretic N."/>
            <person name="Hoen D."/>
            <person name="Wright S."/>
            <person name="Bruskiewich R."/>
            <person name="Bureau T."/>
            <person name="Miyao A."/>
            <person name="Hirochika H."/>
            <person name="Nishikawa T."/>
            <person name="Kadowaki K."/>
            <person name="Sugiura M."/>
            <person name="Burr B."/>
            <person name="Sasaki T."/>
        </authorList>
    </citation>
    <scope>NUCLEOTIDE SEQUENCE [LARGE SCALE GENOMIC DNA]</scope>
    <source>
        <strain evidence="5">cv. Nipponbare</strain>
    </source>
</reference>
<feature type="region of interest" description="Disordered" evidence="1">
    <location>
        <begin position="61"/>
        <end position="147"/>
    </location>
</feature>
<dbReference type="EMBL" id="AP002542">
    <property type="protein sequence ID" value="BAB19373.1"/>
    <property type="molecule type" value="Genomic_DNA"/>
</dbReference>
<evidence type="ECO:0000313" key="4">
    <source>
        <dbReference type="EMBL" id="BAB19373.1"/>
    </source>
</evidence>
<evidence type="ECO:0000256" key="1">
    <source>
        <dbReference type="SAM" id="MobiDB-lite"/>
    </source>
</evidence>
<evidence type="ECO:0000313" key="3">
    <source>
        <dbReference type="EMBL" id="BAA84811.1"/>
    </source>
</evidence>
<reference evidence="4" key="2">
    <citation type="submission" date="2000-06" db="EMBL/GenBank/DDBJ databases">
        <title>Oryza sativa nipponbare(GA3) genomic DNA, chromosome 6, PAC clone:P0679C08.</title>
        <authorList>
            <person name="Sasaki T."/>
            <person name="Matsumoto T."/>
            <person name="Yamamoto K."/>
        </authorList>
    </citation>
    <scope>NUCLEOTIDE SEQUENCE</scope>
</reference>
<evidence type="ECO:0000313" key="5">
    <source>
        <dbReference type="Proteomes" id="UP000000763"/>
    </source>
</evidence>
<accession>Q9SNL8</accession>
<feature type="signal peptide" evidence="2">
    <location>
        <begin position="1"/>
        <end position="21"/>
    </location>
</feature>
<protein>
    <submittedName>
        <fullName evidence="3">Uncharacterized protein</fullName>
    </submittedName>
</protein>
<keyword evidence="2" id="KW-0732">Signal</keyword>
<proteinExistence type="predicted"/>
<evidence type="ECO:0000256" key="2">
    <source>
        <dbReference type="SAM" id="SignalP"/>
    </source>
</evidence>
<feature type="chain" id="PRO_5010148718" evidence="2">
    <location>
        <begin position="22"/>
        <end position="147"/>
    </location>
</feature>
<dbReference type="EMBL" id="AP000559">
    <property type="protein sequence ID" value="BAA84811.1"/>
    <property type="molecule type" value="Genomic_DNA"/>
</dbReference>
<dbReference type="Proteomes" id="UP000000763">
    <property type="component" value="Chromosome 6"/>
</dbReference>
<name>Q9SNL8_ORYSJ</name>
<feature type="compositionally biased region" description="Low complexity" evidence="1">
    <location>
        <begin position="90"/>
        <end position="103"/>
    </location>
</feature>